<dbReference type="CDD" id="cd02440">
    <property type="entry name" value="AdoMet_MTases"/>
    <property type="match status" value="1"/>
</dbReference>
<comment type="caution">
    <text evidence="7">The sequence shown here is derived from an EMBL/GenBank/DDBJ whole genome shotgun (WGS) entry which is preliminary data.</text>
</comment>
<gene>
    <name evidence="7" type="ORF">PIB30_053691</name>
</gene>
<keyword evidence="1 4" id="KW-0489">Methyltransferase</keyword>
<reference evidence="7 8" key="1">
    <citation type="journal article" date="2023" name="Plants (Basel)">
        <title>Bridging the Gap: Combining Genomics and Transcriptomics Approaches to Understand Stylosanthes scabra, an Orphan Legume from the Brazilian Caatinga.</title>
        <authorList>
            <person name="Ferreira-Neto J.R.C."/>
            <person name="da Silva M.D."/>
            <person name="Binneck E."/>
            <person name="de Melo N.F."/>
            <person name="da Silva R.H."/>
            <person name="de Melo A.L.T.M."/>
            <person name="Pandolfi V."/>
            <person name="Bustamante F.O."/>
            <person name="Brasileiro-Vidal A.C."/>
            <person name="Benko-Iseppon A.M."/>
        </authorList>
    </citation>
    <scope>NUCLEOTIDE SEQUENCE [LARGE SCALE GENOMIC DNA]</scope>
    <source>
        <tissue evidence="7">Leaves</tissue>
    </source>
</reference>
<keyword evidence="2 4" id="KW-0808">Transferase</keyword>
<dbReference type="Pfam" id="PF22528">
    <property type="entry name" value="PRMT_C"/>
    <property type="match status" value="2"/>
</dbReference>
<evidence type="ECO:0000259" key="6">
    <source>
        <dbReference type="Pfam" id="PF22528"/>
    </source>
</evidence>
<keyword evidence="3 4" id="KW-0949">S-adenosyl-L-methionine</keyword>
<dbReference type="InterPro" id="IPR055135">
    <property type="entry name" value="PRMT_dom"/>
</dbReference>
<name>A0ABU6XHP5_9FABA</name>
<dbReference type="Gene3D" id="2.70.160.11">
    <property type="entry name" value="Hnrnp arginine n-methyltransferase1"/>
    <property type="match status" value="1"/>
</dbReference>
<feature type="compositionally biased region" description="Polar residues" evidence="5">
    <location>
        <begin position="1"/>
        <end position="14"/>
    </location>
</feature>
<evidence type="ECO:0000256" key="1">
    <source>
        <dbReference type="ARBA" id="ARBA00022603"/>
    </source>
</evidence>
<dbReference type="InterPro" id="IPR025799">
    <property type="entry name" value="Arg_MeTrfase"/>
</dbReference>
<dbReference type="EMBL" id="JASCZI010211850">
    <property type="protein sequence ID" value="MED6197114.1"/>
    <property type="molecule type" value="Genomic_DNA"/>
</dbReference>
<dbReference type="InterPro" id="IPR029063">
    <property type="entry name" value="SAM-dependent_MTases_sf"/>
</dbReference>
<evidence type="ECO:0000256" key="5">
    <source>
        <dbReference type="SAM" id="MobiDB-lite"/>
    </source>
</evidence>
<feature type="compositionally biased region" description="Basic residues" evidence="5">
    <location>
        <begin position="20"/>
        <end position="33"/>
    </location>
</feature>
<dbReference type="Proteomes" id="UP001341840">
    <property type="component" value="Unassembled WGS sequence"/>
</dbReference>
<evidence type="ECO:0000256" key="3">
    <source>
        <dbReference type="ARBA" id="ARBA00022691"/>
    </source>
</evidence>
<evidence type="ECO:0000256" key="4">
    <source>
        <dbReference type="PROSITE-ProRule" id="PRU01015"/>
    </source>
</evidence>
<organism evidence="7 8">
    <name type="scientific">Stylosanthes scabra</name>
    <dbReference type="NCBI Taxonomy" id="79078"/>
    <lineage>
        <taxon>Eukaryota</taxon>
        <taxon>Viridiplantae</taxon>
        <taxon>Streptophyta</taxon>
        <taxon>Embryophyta</taxon>
        <taxon>Tracheophyta</taxon>
        <taxon>Spermatophyta</taxon>
        <taxon>Magnoliopsida</taxon>
        <taxon>eudicotyledons</taxon>
        <taxon>Gunneridae</taxon>
        <taxon>Pentapetalae</taxon>
        <taxon>rosids</taxon>
        <taxon>fabids</taxon>
        <taxon>Fabales</taxon>
        <taxon>Fabaceae</taxon>
        <taxon>Papilionoideae</taxon>
        <taxon>50 kb inversion clade</taxon>
        <taxon>dalbergioids sensu lato</taxon>
        <taxon>Dalbergieae</taxon>
        <taxon>Pterocarpus clade</taxon>
        <taxon>Stylosanthes</taxon>
    </lineage>
</organism>
<evidence type="ECO:0000256" key="2">
    <source>
        <dbReference type="ARBA" id="ARBA00022679"/>
    </source>
</evidence>
<feature type="domain" description="Protein arginine N-methyltransferase" evidence="6">
    <location>
        <begin position="191"/>
        <end position="299"/>
    </location>
</feature>
<evidence type="ECO:0000313" key="8">
    <source>
        <dbReference type="Proteomes" id="UP001341840"/>
    </source>
</evidence>
<dbReference type="Gene3D" id="3.40.50.150">
    <property type="entry name" value="Vaccinia Virus protein VP39"/>
    <property type="match status" value="1"/>
</dbReference>
<feature type="compositionally biased region" description="Pro residues" evidence="5">
    <location>
        <begin position="34"/>
        <end position="43"/>
    </location>
</feature>
<dbReference type="SUPFAM" id="SSF53335">
    <property type="entry name" value="S-adenosyl-L-methionine-dependent methyltransferases"/>
    <property type="match status" value="1"/>
</dbReference>
<evidence type="ECO:0000313" key="7">
    <source>
        <dbReference type="EMBL" id="MED6197114.1"/>
    </source>
</evidence>
<proteinExistence type="predicted"/>
<dbReference type="Pfam" id="PF06325">
    <property type="entry name" value="PrmA"/>
    <property type="match status" value="1"/>
</dbReference>
<dbReference type="PANTHER" id="PTHR11006">
    <property type="entry name" value="PROTEIN ARGININE N-METHYLTRANSFERASE"/>
    <property type="match status" value="1"/>
</dbReference>
<protein>
    <recommendedName>
        <fullName evidence="6">Protein arginine N-methyltransferase domain-containing protein</fullName>
    </recommendedName>
</protein>
<feature type="region of interest" description="Disordered" evidence="5">
    <location>
        <begin position="1"/>
        <end position="47"/>
    </location>
</feature>
<feature type="domain" description="Protein arginine N-methyltransferase" evidence="6">
    <location>
        <begin position="357"/>
        <end position="412"/>
    </location>
</feature>
<dbReference type="PROSITE" id="PS51678">
    <property type="entry name" value="SAM_MT_PRMT"/>
    <property type="match status" value="1"/>
</dbReference>
<sequence length="426" mass="48132">MQHQDPNAASSSRQPDPHPPRRKRQRTNRRRPRPPTQRYPPLGPDDDRGYFEFYSHLGVHEEMLKDHVRTSTYRKAIMYHQASIEGKVVLDVGCGTGVLAIFCAQAGARKVYAVEACEFAGLVNTVVEENKLSDIIDVLHGRVEEVEIHEQVDVIVSEWMGYMLVFESMLASVIAARDRWLKQDGLILPSSALLYMAPITHPERYSETIDFWRDVHGIDMSVIRPYAKQCAFQDPCVETITPANILAWPHLVTCINCHTITIPELESFQTSFNMRSVRKAPLHGFAFWFDVDFTGSNQPTYSPIRSTQATSILVTPPTRTQPAPNWEQVQNIASTEAALEMLDLPLPPSGDGHNIPPPVLSTAPNEPSTHWEQTVLYFYDPVDVENNQVIEGTLTLSQNPTNKRFLNIRLDLILGGLILKKETTLR</sequence>
<accession>A0ABU6XHP5</accession>
<dbReference type="PANTHER" id="PTHR11006:SF73">
    <property type="entry name" value="PROTEIN ARGININE N-METHYLTRANSFERASE 6"/>
    <property type="match status" value="1"/>
</dbReference>
<keyword evidence="8" id="KW-1185">Reference proteome</keyword>